<proteinExistence type="predicted"/>
<dbReference type="SUPFAM" id="SSF50965">
    <property type="entry name" value="Galactose oxidase, central domain"/>
    <property type="match status" value="2"/>
</dbReference>
<evidence type="ECO:0000313" key="4">
    <source>
        <dbReference type="EMBL" id="GGF26505.1"/>
    </source>
</evidence>
<accession>A0ABQ1UW15</accession>
<feature type="domain" description="Secretion system C-terminal sorting" evidence="3">
    <location>
        <begin position="417"/>
        <end position="484"/>
    </location>
</feature>
<organism evidence="4 5">
    <name type="scientific">Flavobacterium limi</name>
    <dbReference type="NCBI Taxonomy" id="2045105"/>
    <lineage>
        <taxon>Bacteria</taxon>
        <taxon>Pseudomonadati</taxon>
        <taxon>Bacteroidota</taxon>
        <taxon>Flavobacteriia</taxon>
        <taxon>Flavobacteriales</taxon>
        <taxon>Flavobacteriaceae</taxon>
        <taxon>Flavobacterium</taxon>
    </lineage>
</organism>
<keyword evidence="5" id="KW-1185">Reference proteome</keyword>
<evidence type="ECO:0000256" key="2">
    <source>
        <dbReference type="SAM" id="SignalP"/>
    </source>
</evidence>
<evidence type="ECO:0000259" key="3">
    <source>
        <dbReference type="Pfam" id="PF18962"/>
    </source>
</evidence>
<dbReference type="NCBIfam" id="TIGR04183">
    <property type="entry name" value="Por_Secre_tail"/>
    <property type="match status" value="1"/>
</dbReference>
<dbReference type="InterPro" id="IPR011043">
    <property type="entry name" value="Gal_Oxase/kelch_b-propeller"/>
</dbReference>
<protein>
    <recommendedName>
        <fullName evidence="3">Secretion system C-terminal sorting domain-containing protein</fullName>
    </recommendedName>
</protein>
<dbReference type="RefSeq" id="WP_229684395.1">
    <property type="nucleotide sequence ID" value="NZ_BMKP01000011.1"/>
</dbReference>
<name>A0ABQ1UW15_9FLAO</name>
<keyword evidence="1 2" id="KW-0732">Signal</keyword>
<feature type="chain" id="PRO_5047478325" description="Secretion system C-terminal sorting domain-containing protein" evidence="2">
    <location>
        <begin position="21"/>
        <end position="485"/>
    </location>
</feature>
<reference evidence="5" key="1">
    <citation type="journal article" date="2019" name="Int. J. Syst. Evol. Microbiol.">
        <title>The Global Catalogue of Microorganisms (GCM) 10K type strain sequencing project: providing services to taxonomists for standard genome sequencing and annotation.</title>
        <authorList>
            <consortium name="The Broad Institute Genomics Platform"/>
            <consortium name="The Broad Institute Genome Sequencing Center for Infectious Disease"/>
            <person name="Wu L."/>
            <person name="Ma J."/>
        </authorList>
    </citation>
    <scope>NUCLEOTIDE SEQUENCE [LARGE SCALE GENOMIC DNA]</scope>
    <source>
        <strain evidence="5">CGMCC 1.16060</strain>
    </source>
</reference>
<dbReference type="EMBL" id="BMKP01000011">
    <property type="protein sequence ID" value="GGF26505.1"/>
    <property type="molecule type" value="Genomic_DNA"/>
</dbReference>
<dbReference type="InterPro" id="IPR026444">
    <property type="entry name" value="Secre_tail"/>
</dbReference>
<dbReference type="InterPro" id="IPR015943">
    <property type="entry name" value="WD40/YVTN_repeat-like_dom_sf"/>
</dbReference>
<dbReference type="PANTHER" id="PTHR36220:SF1">
    <property type="entry name" value="GAMMA TUBULIN COMPLEX COMPONENT C-TERMINAL DOMAIN-CONTAINING PROTEIN"/>
    <property type="match status" value="1"/>
</dbReference>
<dbReference type="Gene3D" id="2.130.10.10">
    <property type="entry name" value="YVTN repeat-like/Quinoprotein amine dehydrogenase"/>
    <property type="match status" value="1"/>
</dbReference>
<comment type="caution">
    <text evidence="4">The sequence shown here is derived from an EMBL/GenBank/DDBJ whole genome shotgun (WGS) entry which is preliminary data.</text>
</comment>
<evidence type="ECO:0000256" key="1">
    <source>
        <dbReference type="ARBA" id="ARBA00022729"/>
    </source>
</evidence>
<gene>
    <name evidence="4" type="ORF">GCM10011518_39870</name>
</gene>
<dbReference type="Pfam" id="PF18962">
    <property type="entry name" value="Por_Secre_tail"/>
    <property type="match status" value="1"/>
</dbReference>
<evidence type="ECO:0000313" key="5">
    <source>
        <dbReference type="Proteomes" id="UP000655016"/>
    </source>
</evidence>
<dbReference type="PANTHER" id="PTHR36220">
    <property type="entry name" value="UNNAMED PRODUCT"/>
    <property type="match status" value="1"/>
</dbReference>
<sequence length="485" mass="51089">MKKKLLILLFPLLSIGQTQIGSDIDGKFVPSAISATTFGSVGSLSSDGTILAIGDYGYGYFFDGTVWIYKNIGGIWTQFGNVFPAGKTGDEMGGSVSLSDDGTIIAVGSSGAWGNGRGSGIVQVYKNISGIWTQIGANINGEWAGDFCGISVSLSSDGSTVAIGSPGNSDKSYHSGSVRVYKNIAGTWTKIGADIDGIDSADNLGSRVSLSNDGSILAIGTLERYVRVYKNVSGTWTLLGNEIKGNNYALSLSGDGSTVALSSAYYTDIYDGKNFKRVDISYVKVLSIINGVWTQLGGDIFKKEGCCAPYTEYSVSLSNDGSILAVGAPGLENGNYFGTARTFKNINGNWIQQGVDILGEANEDKNGTFVTLSKNGTTLAVGAPDNDGNGTDSGSVRVYDLSTVLRSDSFVLNHFSVYPNPASEAVNISLSEGLTLEKVNVYNTSGQLVKTENKNSVSLNSLSKGIYFLEIITDKGKASRKIIVN</sequence>
<dbReference type="Proteomes" id="UP000655016">
    <property type="component" value="Unassembled WGS sequence"/>
</dbReference>
<feature type="signal peptide" evidence="2">
    <location>
        <begin position="1"/>
        <end position="20"/>
    </location>
</feature>